<name>L1IRD1_GUITC</name>
<evidence type="ECO:0000313" key="1">
    <source>
        <dbReference type="EMBL" id="EKX38816.1"/>
    </source>
</evidence>
<dbReference type="EMBL" id="JH993045">
    <property type="protein sequence ID" value="EKX38816.1"/>
    <property type="molecule type" value="Genomic_DNA"/>
</dbReference>
<reference evidence="3" key="2">
    <citation type="submission" date="2012-11" db="EMBL/GenBank/DDBJ databases">
        <authorList>
            <person name="Kuo A."/>
            <person name="Curtis B.A."/>
            <person name="Tanifuji G."/>
            <person name="Burki F."/>
            <person name="Gruber A."/>
            <person name="Irimia M."/>
            <person name="Maruyama S."/>
            <person name="Arias M.C."/>
            <person name="Ball S.G."/>
            <person name="Gile G.H."/>
            <person name="Hirakawa Y."/>
            <person name="Hopkins J.F."/>
            <person name="Rensing S.A."/>
            <person name="Schmutz J."/>
            <person name="Symeonidi A."/>
            <person name="Elias M."/>
            <person name="Eveleigh R.J."/>
            <person name="Herman E.K."/>
            <person name="Klute M.J."/>
            <person name="Nakayama T."/>
            <person name="Obornik M."/>
            <person name="Reyes-Prieto A."/>
            <person name="Armbrust E.V."/>
            <person name="Aves S.J."/>
            <person name="Beiko R.G."/>
            <person name="Coutinho P."/>
            <person name="Dacks J.B."/>
            <person name="Durnford D.G."/>
            <person name="Fast N.M."/>
            <person name="Green B.R."/>
            <person name="Grisdale C."/>
            <person name="Hempe F."/>
            <person name="Henrissat B."/>
            <person name="Hoppner M.P."/>
            <person name="Ishida K.-I."/>
            <person name="Kim E."/>
            <person name="Koreny L."/>
            <person name="Kroth P.G."/>
            <person name="Liu Y."/>
            <person name="Malik S.-B."/>
            <person name="Maier U.G."/>
            <person name="McRose D."/>
            <person name="Mock T."/>
            <person name="Neilson J.A."/>
            <person name="Onodera N.T."/>
            <person name="Poole A.M."/>
            <person name="Pritham E.J."/>
            <person name="Richards T.A."/>
            <person name="Rocap G."/>
            <person name="Roy S.W."/>
            <person name="Sarai C."/>
            <person name="Schaack S."/>
            <person name="Shirato S."/>
            <person name="Slamovits C.H."/>
            <person name="Spencer D.F."/>
            <person name="Suzuki S."/>
            <person name="Worden A.Z."/>
            <person name="Zauner S."/>
            <person name="Barry K."/>
            <person name="Bell C."/>
            <person name="Bharti A.K."/>
            <person name="Crow J.A."/>
            <person name="Grimwood J."/>
            <person name="Kramer R."/>
            <person name="Lindquist E."/>
            <person name="Lucas S."/>
            <person name="Salamov A."/>
            <person name="McFadden G.I."/>
            <person name="Lane C.E."/>
            <person name="Keeling P.J."/>
            <person name="Gray M.W."/>
            <person name="Grigoriev I.V."/>
            <person name="Archibald J.M."/>
        </authorList>
    </citation>
    <scope>NUCLEOTIDE SEQUENCE</scope>
    <source>
        <strain evidence="3">CCMP2712</strain>
    </source>
</reference>
<dbReference type="Proteomes" id="UP000011087">
    <property type="component" value="Unassembled WGS sequence"/>
</dbReference>
<dbReference type="AlphaFoldDB" id="L1IRD1"/>
<organism evidence="1">
    <name type="scientific">Guillardia theta (strain CCMP2712)</name>
    <name type="common">Cryptophyte</name>
    <dbReference type="NCBI Taxonomy" id="905079"/>
    <lineage>
        <taxon>Eukaryota</taxon>
        <taxon>Cryptophyceae</taxon>
        <taxon>Pyrenomonadales</taxon>
        <taxon>Geminigeraceae</taxon>
        <taxon>Guillardia</taxon>
    </lineage>
</organism>
<sequence length="120" mass="13405">MTKDDCSCTFSPFPSHVEMSPSTIPCFHGIDAIPRKPAADQGSILETGIMRSNFDEQQEDWPEASLEESFNLPRSISRIGKRLLQSSIEADGSWTVISASWYDPTARRMYNQSISRTTAS</sequence>
<gene>
    <name evidence="1" type="ORF">GUITHDRAFT_143998</name>
</gene>
<dbReference type="PaxDb" id="55529-EKX38816"/>
<dbReference type="EnsemblProtists" id="EKX38816">
    <property type="protein sequence ID" value="EKX38816"/>
    <property type="gene ID" value="GUITHDRAFT_143998"/>
</dbReference>
<proteinExistence type="predicted"/>
<reference evidence="1 3" key="1">
    <citation type="journal article" date="2012" name="Nature">
        <title>Algal genomes reveal evolutionary mosaicism and the fate of nucleomorphs.</title>
        <authorList>
            <consortium name="DOE Joint Genome Institute"/>
            <person name="Curtis B.A."/>
            <person name="Tanifuji G."/>
            <person name="Burki F."/>
            <person name="Gruber A."/>
            <person name="Irimia M."/>
            <person name="Maruyama S."/>
            <person name="Arias M.C."/>
            <person name="Ball S.G."/>
            <person name="Gile G.H."/>
            <person name="Hirakawa Y."/>
            <person name="Hopkins J.F."/>
            <person name="Kuo A."/>
            <person name="Rensing S.A."/>
            <person name="Schmutz J."/>
            <person name="Symeonidi A."/>
            <person name="Elias M."/>
            <person name="Eveleigh R.J."/>
            <person name="Herman E.K."/>
            <person name="Klute M.J."/>
            <person name="Nakayama T."/>
            <person name="Obornik M."/>
            <person name="Reyes-Prieto A."/>
            <person name="Armbrust E.V."/>
            <person name="Aves S.J."/>
            <person name="Beiko R.G."/>
            <person name="Coutinho P."/>
            <person name="Dacks J.B."/>
            <person name="Durnford D.G."/>
            <person name="Fast N.M."/>
            <person name="Green B.R."/>
            <person name="Grisdale C.J."/>
            <person name="Hempel F."/>
            <person name="Henrissat B."/>
            <person name="Hoppner M.P."/>
            <person name="Ishida K."/>
            <person name="Kim E."/>
            <person name="Koreny L."/>
            <person name="Kroth P.G."/>
            <person name="Liu Y."/>
            <person name="Malik S.B."/>
            <person name="Maier U.G."/>
            <person name="McRose D."/>
            <person name="Mock T."/>
            <person name="Neilson J.A."/>
            <person name="Onodera N.T."/>
            <person name="Poole A.M."/>
            <person name="Pritham E.J."/>
            <person name="Richards T.A."/>
            <person name="Rocap G."/>
            <person name="Roy S.W."/>
            <person name="Sarai C."/>
            <person name="Schaack S."/>
            <person name="Shirato S."/>
            <person name="Slamovits C.H."/>
            <person name="Spencer D.F."/>
            <person name="Suzuki S."/>
            <person name="Worden A.Z."/>
            <person name="Zauner S."/>
            <person name="Barry K."/>
            <person name="Bell C."/>
            <person name="Bharti A.K."/>
            <person name="Crow J.A."/>
            <person name="Grimwood J."/>
            <person name="Kramer R."/>
            <person name="Lindquist E."/>
            <person name="Lucas S."/>
            <person name="Salamov A."/>
            <person name="McFadden G.I."/>
            <person name="Lane C.E."/>
            <person name="Keeling P.J."/>
            <person name="Gray M.W."/>
            <person name="Grigoriev I.V."/>
            <person name="Archibald J.M."/>
        </authorList>
    </citation>
    <scope>NUCLEOTIDE SEQUENCE</scope>
    <source>
        <strain evidence="1 3">CCMP2712</strain>
    </source>
</reference>
<keyword evidence="3" id="KW-1185">Reference proteome</keyword>
<evidence type="ECO:0000313" key="3">
    <source>
        <dbReference type="Proteomes" id="UP000011087"/>
    </source>
</evidence>
<dbReference type="GeneID" id="17295505"/>
<dbReference type="KEGG" id="gtt:GUITHDRAFT_143998"/>
<evidence type="ECO:0000313" key="2">
    <source>
        <dbReference type="EnsemblProtists" id="EKX38816"/>
    </source>
</evidence>
<dbReference type="RefSeq" id="XP_005825796.1">
    <property type="nucleotide sequence ID" value="XM_005825739.1"/>
</dbReference>
<reference evidence="2" key="3">
    <citation type="submission" date="2016-03" db="UniProtKB">
        <authorList>
            <consortium name="EnsemblProtists"/>
        </authorList>
    </citation>
    <scope>IDENTIFICATION</scope>
</reference>
<dbReference type="HOGENOM" id="CLU_2054183_0_0_1"/>
<accession>L1IRD1</accession>
<protein>
    <submittedName>
        <fullName evidence="1 2">Uncharacterized protein</fullName>
    </submittedName>
</protein>